<feature type="domain" description="ATP-grasp" evidence="2">
    <location>
        <begin position="119"/>
        <end position="305"/>
    </location>
</feature>
<evidence type="ECO:0000313" key="3">
    <source>
        <dbReference type="EMBL" id="TFW19442.1"/>
    </source>
</evidence>
<dbReference type="AlphaFoldDB" id="A0A4Y9SEW9"/>
<dbReference type="GO" id="GO:0005524">
    <property type="term" value="F:ATP binding"/>
    <property type="evidence" value="ECO:0007669"/>
    <property type="project" value="UniProtKB-UniRule"/>
</dbReference>
<sequence length="746" mass="83422">MRSAALVLGTCSHALSVMRGLHREGVPVYALDSTLMVGSASKVIRHVFTAPVLDAGALPDVLRDIRSSIPFDQVVLFATNDNHVRALASSFDQVADQYLLSWAGQGPAMLRLQQKEELEPVTLQQGLLYPKSAVITSDADLASVATFGYPLILKPARPLSSFKTALAHTPAKLADVIARYQADLPIVVQEYIAGDDTSLYFGALVLDRGRTVQGMVGRKLASFPPARGQTTIAETVEEPEVLRLTEQFFAGFNLSGPVSLELKKGPDGRYWVIEPTVGRTDFWSELCIAAGFNQPYLEFLIALGQPLPAPKPLTPVAWYDCERIPLAYWEQVRRQRSLRPYGKPAYFTFWRRGDMAPFWRACRALLSARVQARLQGGEGPESKLFPLDQPMPSDLTDWLAAHAPHGVFATPDWFRSLASFERSIRPRQQSARFGWLVVFERGAPTVAAPVEVLRGRAGRCEVRLLSNYYTPRIDLLFDQDRLSHRAAWGQLLRACHRNFGSWLALGVEPQQAAEADDLQAAAAELGLHSTRYLLSTNYYADVEDIGRYWANRPSQLRNTLRRKGRVLERAQHRFEITSTPTPEQIAAYWQSYHKSWKHREPSPAFINWLIEWGAAHGRVRLGLLYLGERVAASQLWLVDGGRAYIFKLAQDRDTDRHSPGSLLTERMIRHVREVDNVKVVDFLLGTDSYKQMWMDQSTPVYGVEIVNNRTLAGKTLLAYYAVRNRVGRRTGATGDAATAPSAVARA</sequence>
<dbReference type="SUPFAM" id="SSF56059">
    <property type="entry name" value="Glutathione synthetase ATP-binding domain-like"/>
    <property type="match status" value="1"/>
</dbReference>
<dbReference type="InterPro" id="IPR013815">
    <property type="entry name" value="ATP_grasp_subdomain_1"/>
</dbReference>
<dbReference type="InterPro" id="IPR011761">
    <property type="entry name" value="ATP-grasp"/>
</dbReference>
<keyword evidence="1" id="KW-0067">ATP-binding</keyword>
<keyword evidence="1" id="KW-0547">Nucleotide-binding</keyword>
<dbReference type="Pfam" id="PF13480">
    <property type="entry name" value="Acetyltransf_6"/>
    <property type="match status" value="1"/>
</dbReference>
<protein>
    <submittedName>
        <fullName evidence="3">GNAT family N-acetyltransferase</fullName>
    </submittedName>
</protein>
<dbReference type="Gene3D" id="3.40.630.30">
    <property type="match status" value="1"/>
</dbReference>
<evidence type="ECO:0000313" key="4">
    <source>
        <dbReference type="Proteomes" id="UP000298438"/>
    </source>
</evidence>
<dbReference type="RefSeq" id="WP_135207429.1">
    <property type="nucleotide sequence ID" value="NZ_SPVF01000147.1"/>
</dbReference>
<comment type="caution">
    <text evidence="3">The sequence shown here is derived from an EMBL/GenBank/DDBJ whole genome shotgun (WGS) entry which is preliminary data.</text>
</comment>
<accession>A0A4Y9SEW9</accession>
<gene>
    <name evidence="3" type="ORF">E4L96_11840</name>
</gene>
<name>A0A4Y9SEW9_9BURK</name>
<evidence type="ECO:0000256" key="1">
    <source>
        <dbReference type="PROSITE-ProRule" id="PRU00409"/>
    </source>
</evidence>
<proteinExistence type="predicted"/>
<dbReference type="InterPro" id="IPR038740">
    <property type="entry name" value="BioF2-like_GNAT_dom"/>
</dbReference>
<reference evidence="3 4" key="1">
    <citation type="submission" date="2019-03" db="EMBL/GenBank/DDBJ databases">
        <title>Draft Genome Sequence of Massilia arenosa sp. nov., a Novel Massilia Species Isolated from a Sandy-loam Maize Soil.</title>
        <authorList>
            <person name="Raths R."/>
            <person name="Peta V."/>
            <person name="Bucking H."/>
        </authorList>
    </citation>
    <scope>NUCLEOTIDE SEQUENCE [LARGE SCALE GENOMIC DNA]</scope>
    <source>
        <strain evidence="3 4">MC02</strain>
    </source>
</reference>
<dbReference type="GO" id="GO:0016740">
    <property type="term" value="F:transferase activity"/>
    <property type="evidence" value="ECO:0007669"/>
    <property type="project" value="UniProtKB-KW"/>
</dbReference>
<dbReference type="SUPFAM" id="SSF55729">
    <property type="entry name" value="Acyl-CoA N-acyltransferases (Nat)"/>
    <property type="match status" value="1"/>
</dbReference>
<dbReference type="Proteomes" id="UP000298438">
    <property type="component" value="Unassembled WGS sequence"/>
</dbReference>
<dbReference type="InterPro" id="IPR016181">
    <property type="entry name" value="Acyl_CoA_acyltransferase"/>
</dbReference>
<organism evidence="3 4">
    <name type="scientific">Zemynaea arenosa</name>
    <dbReference type="NCBI Taxonomy" id="2561931"/>
    <lineage>
        <taxon>Bacteria</taxon>
        <taxon>Pseudomonadati</taxon>
        <taxon>Pseudomonadota</taxon>
        <taxon>Betaproteobacteria</taxon>
        <taxon>Burkholderiales</taxon>
        <taxon>Oxalobacteraceae</taxon>
        <taxon>Telluria group</taxon>
        <taxon>Zemynaea</taxon>
    </lineage>
</organism>
<dbReference type="Gene3D" id="3.30.470.20">
    <property type="entry name" value="ATP-grasp fold, B domain"/>
    <property type="match status" value="1"/>
</dbReference>
<evidence type="ECO:0000259" key="2">
    <source>
        <dbReference type="PROSITE" id="PS50975"/>
    </source>
</evidence>
<keyword evidence="3" id="KW-0808">Transferase</keyword>
<dbReference type="GO" id="GO:0046872">
    <property type="term" value="F:metal ion binding"/>
    <property type="evidence" value="ECO:0007669"/>
    <property type="project" value="InterPro"/>
</dbReference>
<dbReference type="Gene3D" id="3.30.1490.20">
    <property type="entry name" value="ATP-grasp fold, A domain"/>
    <property type="match status" value="1"/>
</dbReference>
<keyword evidence="4" id="KW-1185">Reference proteome</keyword>
<dbReference type="EMBL" id="SPVF01000147">
    <property type="protein sequence ID" value="TFW19442.1"/>
    <property type="molecule type" value="Genomic_DNA"/>
</dbReference>
<dbReference type="OrthoDB" id="4349922at2"/>
<dbReference type="PROSITE" id="PS50975">
    <property type="entry name" value="ATP_GRASP"/>
    <property type="match status" value="1"/>
</dbReference>